<keyword evidence="4" id="KW-1185">Reference proteome</keyword>
<organism evidence="3 4">
    <name type="scientific">Clostridium amylolyticum</name>
    <dbReference type="NCBI Taxonomy" id="1121298"/>
    <lineage>
        <taxon>Bacteria</taxon>
        <taxon>Bacillati</taxon>
        <taxon>Bacillota</taxon>
        <taxon>Clostridia</taxon>
        <taxon>Eubacteriales</taxon>
        <taxon>Clostridiaceae</taxon>
        <taxon>Clostridium</taxon>
    </lineage>
</organism>
<protein>
    <submittedName>
        <fullName evidence="3">L-2-hydroxyglutarate oxidase LhgO</fullName>
    </submittedName>
</protein>
<dbReference type="OrthoDB" id="9794226at2"/>
<dbReference type="RefSeq" id="WP_073012599.1">
    <property type="nucleotide sequence ID" value="NZ_FQZO01000014.1"/>
</dbReference>
<dbReference type="AlphaFoldDB" id="A0A1M6P4M4"/>
<dbReference type="Gene3D" id="1.10.10.1100">
    <property type="entry name" value="BFD-like [2Fe-2S]-binding domain"/>
    <property type="match status" value="1"/>
</dbReference>
<dbReference type="PANTHER" id="PTHR42720:SF1">
    <property type="entry name" value="GLYCEROL 3-PHOSPHATE OXIDASE"/>
    <property type="match status" value="1"/>
</dbReference>
<evidence type="ECO:0000259" key="1">
    <source>
        <dbReference type="Pfam" id="PF01266"/>
    </source>
</evidence>
<dbReference type="EMBL" id="FQZO01000014">
    <property type="protein sequence ID" value="SHK02917.1"/>
    <property type="molecule type" value="Genomic_DNA"/>
</dbReference>
<gene>
    <name evidence="3" type="ORF">SAMN05444401_0413</name>
</gene>
<dbReference type="Gene3D" id="3.30.9.10">
    <property type="entry name" value="D-Amino Acid Oxidase, subunit A, domain 2"/>
    <property type="match status" value="1"/>
</dbReference>
<feature type="domain" description="BFD-like [2Fe-2S]-binding" evidence="2">
    <location>
        <begin position="381"/>
        <end position="435"/>
    </location>
</feature>
<evidence type="ECO:0000313" key="3">
    <source>
        <dbReference type="EMBL" id="SHK02917.1"/>
    </source>
</evidence>
<dbReference type="SUPFAM" id="SSF51905">
    <property type="entry name" value="FAD/NAD(P)-binding domain"/>
    <property type="match status" value="1"/>
</dbReference>
<accession>A0A1M6P4M4</accession>
<dbReference type="InterPro" id="IPR007419">
    <property type="entry name" value="BFD-like_2Fe2S-bd_dom"/>
</dbReference>
<dbReference type="Proteomes" id="UP000184080">
    <property type="component" value="Unassembled WGS sequence"/>
</dbReference>
<dbReference type="InterPro" id="IPR041854">
    <property type="entry name" value="BFD-like_2Fe2S-bd_dom_sf"/>
</dbReference>
<dbReference type="PANTHER" id="PTHR42720">
    <property type="entry name" value="GLYCEROL-3-PHOSPHATE DEHYDROGENASE"/>
    <property type="match status" value="1"/>
</dbReference>
<evidence type="ECO:0000313" key="4">
    <source>
        <dbReference type="Proteomes" id="UP000184080"/>
    </source>
</evidence>
<dbReference type="Pfam" id="PF04324">
    <property type="entry name" value="Fer2_BFD"/>
    <property type="match status" value="1"/>
</dbReference>
<reference evidence="3 4" key="1">
    <citation type="submission" date="2016-11" db="EMBL/GenBank/DDBJ databases">
        <authorList>
            <person name="Jaros S."/>
            <person name="Januszkiewicz K."/>
            <person name="Wedrychowicz H."/>
        </authorList>
    </citation>
    <scope>NUCLEOTIDE SEQUENCE [LARGE SCALE GENOMIC DNA]</scope>
    <source>
        <strain evidence="3 4">DSM 21864</strain>
    </source>
</reference>
<dbReference type="InterPro" id="IPR006076">
    <property type="entry name" value="FAD-dep_OxRdtase"/>
</dbReference>
<dbReference type="CDD" id="cd19946">
    <property type="entry name" value="GlpA-like_Fer2_BFD-like"/>
    <property type="match status" value="1"/>
</dbReference>
<feature type="domain" description="FAD dependent oxidoreductase" evidence="1">
    <location>
        <begin position="4"/>
        <end position="281"/>
    </location>
</feature>
<dbReference type="Gene3D" id="3.50.50.60">
    <property type="entry name" value="FAD/NAD(P)-binding domain"/>
    <property type="match status" value="1"/>
</dbReference>
<evidence type="ECO:0000259" key="2">
    <source>
        <dbReference type="Pfam" id="PF04324"/>
    </source>
</evidence>
<dbReference type="Pfam" id="PF01266">
    <property type="entry name" value="DAO"/>
    <property type="match status" value="1"/>
</dbReference>
<proteinExistence type="predicted"/>
<name>A0A1M6P4M4_9CLOT</name>
<dbReference type="InterPro" id="IPR036188">
    <property type="entry name" value="FAD/NAD-bd_sf"/>
</dbReference>
<dbReference type="InterPro" id="IPR052745">
    <property type="entry name" value="G3P_Oxidase/Oxidoreductase"/>
</dbReference>
<dbReference type="STRING" id="1121298.SAMN05444401_0413"/>
<sequence>MDYDVLVLGGGIIGCAVAYELSKYNLNIALIEKDFDIADDISFVNTSIVYDGSEAEDDLMAALEILGNSMLNDITKKFNVPFKRLGSLTIAEDDEGIKYIQEKYDKAKKRGIKEVYIIDDKAVKDIEPSIEGNVKKALYARNTGVISPYDLAIAYAEIAFDNGVSFKLEEVVLDIQKMAKGLKVTTNKNKFSCRVVINTIPGDNYSIDNNKCIEREKGKDVTYISLENKFKGKLSNIVFTPRKNNNFMMHVPSLNGGMLIGISDTKPLGFHNTVKNASRILTDVTKNDVNSFFQSKLYFEKMFINDSDIQKGYVKVTGDNYAEITVTPSIAKMVCESIVNYLNCVPNKNFIDKRREFYRFKELTKDERNEIIALDRRYGNIVCLCNQVTEGEIVDSIRRPLGARTVEGVKRRTGASFGSCHGAYCINKIIKILAREMDKKPTELVEDSKNSNVLLGRIKEFDDI</sequence>